<keyword evidence="3" id="KW-1185">Reference proteome</keyword>
<name>A0AAD4MYW2_9BILA</name>
<sequence length="114" mass="12867">MGISKWCWLGIHVKGLHGADSNKWLDGTPVDFDLRPRTLIARRECIVMIADANWESIDGGVFRSVCKKPAGPVAVVNPTSANPAPSMPEPPKPNPTKRSCHKRRRHHHRHHKHY</sequence>
<protein>
    <submittedName>
        <fullName evidence="2">Uncharacterized protein</fullName>
    </submittedName>
</protein>
<accession>A0AAD4MYW2</accession>
<feature type="compositionally biased region" description="Pro residues" evidence="1">
    <location>
        <begin position="85"/>
        <end position="94"/>
    </location>
</feature>
<evidence type="ECO:0000313" key="3">
    <source>
        <dbReference type="Proteomes" id="UP001201812"/>
    </source>
</evidence>
<evidence type="ECO:0000313" key="2">
    <source>
        <dbReference type="EMBL" id="KAI1708667.1"/>
    </source>
</evidence>
<feature type="compositionally biased region" description="Basic residues" evidence="1">
    <location>
        <begin position="98"/>
        <end position="114"/>
    </location>
</feature>
<feature type="region of interest" description="Disordered" evidence="1">
    <location>
        <begin position="72"/>
        <end position="114"/>
    </location>
</feature>
<dbReference type="InterPro" id="IPR016187">
    <property type="entry name" value="CTDL_fold"/>
</dbReference>
<proteinExistence type="predicted"/>
<reference evidence="2" key="1">
    <citation type="submission" date="2022-01" db="EMBL/GenBank/DDBJ databases">
        <title>Genome Sequence Resource for Two Populations of Ditylenchus destructor, the Migratory Endoparasitic Phytonematode.</title>
        <authorList>
            <person name="Zhang H."/>
            <person name="Lin R."/>
            <person name="Xie B."/>
        </authorList>
    </citation>
    <scope>NUCLEOTIDE SEQUENCE</scope>
    <source>
        <strain evidence="2">BazhouSP</strain>
    </source>
</reference>
<dbReference type="Proteomes" id="UP001201812">
    <property type="component" value="Unassembled WGS sequence"/>
</dbReference>
<comment type="caution">
    <text evidence="2">The sequence shown here is derived from an EMBL/GenBank/DDBJ whole genome shotgun (WGS) entry which is preliminary data.</text>
</comment>
<dbReference type="AlphaFoldDB" id="A0AAD4MYW2"/>
<dbReference type="SUPFAM" id="SSF56436">
    <property type="entry name" value="C-type lectin-like"/>
    <property type="match status" value="1"/>
</dbReference>
<evidence type="ECO:0000256" key="1">
    <source>
        <dbReference type="SAM" id="MobiDB-lite"/>
    </source>
</evidence>
<organism evidence="2 3">
    <name type="scientific">Ditylenchus destructor</name>
    <dbReference type="NCBI Taxonomy" id="166010"/>
    <lineage>
        <taxon>Eukaryota</taxon>
        <taxon>Metazoa</taxon>
        <taxon>Ecdysozoa</taxon>
        <taxon>Nematoda</taxon>
        <taxon>Chromadorea</taxon>
        <taxon>Rhabditida</taxon>
        <taxon>Tylenchina</taxon>
        <taxon>Tylenchomorpha</taxon>
        <taxon>Sphaerularioidea</taxon>
        <taxon>Anguinidae</taxon>
        <taxon>Anguininae</taxon>
        <taxon>Ditylenchus</taxon>
    </lineage>
</organism>
<dbReference type="EMBL" id="JAKKPZ010000034">
    <property type="protein sequence ID" value="KAI1708667.1"/>
    <property type="molecule type" value="Genomic_DNA"/>
</dbReference>
<gene>
    <name evidence="2" type="ORF">DdX_11746</name>
</gene>